<evidence type="ECO:0000313" key="9">
    <source>
        <dbReference type="EMBL" id="KOA86978.1"/>
    </source>
</evidence>
<dbReference type="SMART" id="SM00448">
    <property type="entry name" value="REC"/>
    <property type="match status" value="1"/>
</dbReference>
<dbReference type="AlphaFoldDB" id="A0A9Q1UXN1"/>
<comment type="caution">
    <text evidence="9">The sequence shown here is derived from an EMBL/GenBank/DDBJ whole genome shotgun (WGS) entry which is preliminary data.</text>
</comment>
<dbReference type="InterPro" id="IPR018062">
    <property type="entry name" value="HTH_AraC-typ_CS"/>
</dbReference>
<evidence type="ECO:0000256" key="1">
    <source>
        <dbReference type="ARBA" id="ARBA00018672"/>
    </source>
</evidence>
<evidence type="ECO:0000313" key="10">
    <source>
        <dbReference type="Proteomes" id="UP000037540"/>
    </source>
</evidence>
<dbReference type="PANTHER" id="PTHR43280">
    <property type="entry name" value="ARAC-FAMILY TRANSCRIPTIONAL REGULATOR"/>
    <property type="match status" value="1"/>
</dbReference>
<dbReference type="EMBL" id="LGVR01000043">
    <property type="protein sequence ID" value="KOA86978.1"/>
    <property type="molecule type" value="Genomic_DNA"/>
</dbReference>
<comment type="caution">
    <text evidence="6">Lacks conserved residue(s) required for the propagation of feature annotation.</text>
</comment>
<feature type="domain" description="Response regulatory" evidence="8">
    <location>
        <begin position="3"/>
        <end position="117"/>
    </location>
</feature>
<keyword evidence="2" id="KW-0805">Transcription regulation</keyword>
<dbReference type="RefSeq" id="WP_039243796.1">
    <property type="nucleotide sequence ID" value="NZ_LGVP01000010.1"/>
</dbReference>
<dbReference type="GO" id="GO:0003700">
    <property type="term" value="F:DNA-binding transcription factor activity"/>
    <property type="evidence" value="ECO:0007669"/>
    <property type="project" value="InterPro"/>
</dbReference>
<dbReference type="InterPro" id="IPR020449">
    <property type="entry name" value="Tscrpt_reg_AraC-type_HTH"/>
</dbReference>
<evidence type="ECO:0000256" key="3">
    <source>
        <dbReference type="ARBA" id="ARBA00023125"/>
    </source>
</evidence>
<comment type="function">
    <text evidence="5">May play the central regulatory role in sporulation. It may be an element of the effector pathway responsible for the activation of sporulation genes in response to nutritional stress. Spo0A may act in concert with spo0H (a sigma factor) to control the expression of some genes that are critical to the sporulation process.</text>
</comment>
<evidence type="ECO:0000256" key="5">
    <source>
        <dbReference type="ARBA" id="ARBA00024867"/>
    </source>
</evidence>
<keyword evidence="4" id="KW-0804">Transcription</keyword>
<gene>
    <name evidence="9" type="ORF">ADU74_07790</name>
</gene>
<evidence type="ECO:0000259" key="8">
    <source>
        <dbReference type="PROSITE" id="PS50110"/>
    </source>
</evidence>
<name>A0A9Q1UXN1_CLOBO</name>
<dbReference type="GO" id="GO:0000160">
    <property type="term" value="P:phosphorelay signal transduction system"/>
    <property type="evidence" value="ECO:0007669"/>
    <property type="project" value="InterPro"/>
</dbReference>
<dbReference type="GO" id="GO:0043565">
    <property type="term" value="F:sequence-specific DNA binding"/>
    <property type="evidence" value="ECO:0007669"/>
    <property type="project" value="InterPro"/>
</dbReference>
<feature type="domain" description="HTH araC/xylS-type" evidence="7">
    <location>
        <begin position="243"/>
        <end position="341"/>
    </location>
</feature>
<evidence type="ECO:0000256" key="4">
    <source>
        <dbReference type="ARBA" id="ARBA00023163"/>
    </source>
</evidence>
<keyword evidence="3" id="KW-0238">DNA-binding</keyword>
<dbReference type="PANTHER" id="PTHR43280:SF10">
    <property type="entry name" value="REGULATORY PROTEIN POCR"/>
    <property type="match status" value="1"/>
</dbReference>
<dbReference type="SUPFAM" id="SSF52172">
    <property type="entry name" value="CheY-like"/>
    <property type="match status" value="1"/>
</dbReference>
<dbReference type="Pfam" id="PF00072">
    <property type="entry name" value="Response_reg"/>
    <property type="match status" value="1"/>
</dbReference>
<proteinExistence type="predicted"/>
<evidence type="ECO:0000256" key="6">
    <source>
        <dbReference type="PROSITE-ProRule" id="PRU00169"/>
    </source>
</evidence>
<dbReference type="PROSITE" id="PS01124">
    <property type="entry name" value="HTH_ARAC_FAMILY_2"/>
    <property type="match status" value="1"/>
</dbReference>
<dbReference type="InterPro" id="IPR018060">
    <property type="entry name" value="HTH_AraC"/>
</dbReference>
<dbReference type="InterPro" id="IPR009057">
    <property type="entry name" value="Homeodomain-like_sf"/>
</dbReference>
<dbReference type="SUPFAM" id="SSF46689">
    <property type="entry name" value="Homeodomain-like"/>
    <property type="match status" value="2"/>
</dbReference>
<dbReference type="InterPro" id="IPR011006">
    <property type="entry name" value="CheY-like_superfamily"/>
</dbReference>
<accession>A0A9Q1UXN1</accession>
<dbReference type="Pfam" id="PF12833">
    <property type="entry name" value="HTH_18"/>
    <property type="match status" value="1"/>
</dbReference>
<dbReference type="Proteomes" id="UP000037540">
    <property type="component" value="Unassembled WGS sequence"/>
</dbReference>
<sequence>MYKLLVINDNDLEVQAIKIILQLLKNDIKVVAVAKRGEEGIKLHDKLQPDIIILGDDIPGISTLKAIKENEKDKIVIIIKGCSNSYFNKEKSESNWDYYLLRPIEEEELINTLQQCIIKLRTNKNKIKENEFLLLETIISGEEKECEKLLQELIKSYMLISNNNIDILKEKVIGLVRSIVKVSRNIKIQIEQEKYIASIEGKENLDEIKQAVNTLLIKIFNQNQGRSITEKLTKGKIINKNLKPLFEYIEKNYRDKITLEAAANMCNLNKYYFSKLFKKNTSIKFVDYITLYKIERAKEILKNTDECIINIAIELGYDESGYFSKVFKKIVGVTPSTYRNKNN</sequence>
<dbReference type="Gene3D" id="1.10.10.60">
    <property type="entry name" value="Homeodomain-like"/>
    <property type="match status" value="2"/>
</dbReference>
<evidence type="ECO:0000259" key="7">
    <source>
        <dbReference type="PROSITE" id="PS01124"/>
    </source>
</evidence>
<dbReference type="InterPro" id="IPR001789">
    <property type="entry name" value="Sig_transdc_resp-reg_receiver"/>
</dbReference>
<evidence type="ECO:0000256" key="2">
    <source>
        <dbReference type="ARBA" id="ARBA00023015"/>
    </source>
</evidence>
<reference evidence="9 10" key="1">
    <citation type="submission" date="2015-07" db="EMBL/GenBank/DDBJ databases">
        <title>Draft genome sequences of 17 French Clostridium botulinum group III.</title>
        <authorList>
            <person name="Woudstra C."/>
            <person name="Le Marechal C."/>
            <person name="Souillard R."/>
            <person name="Bayon-Auboyer M.-H."/>
            <person name="Dessouter D."/>
            <person name="Fach P."/>
        </authorList>
    </citation>
    <scope>NUCLEOTIDE SEQUENCE [LARGE SCALE GENOMIC DNA]</scope>
    <source>
        <strain evidence="9 10">12LNRI-CD</strain>
    </source>
</reference>
<dbReference type="PRINTS" id="PR00032">
    <property type="entry name" value="HTHARAC"/>
</dbReference>
<organism evidence="9 10">
    <name type="scientific">Clostridium botulinum</name>
    <dbReference type="NCBI Taxonomy" id="1491"/>
    <lineage>
        <taxon>Bacteria</taxon>
        <taxon>Bacillati</taxon>
        <taxon>Bacillota</taxon>
        <taxon>Clostridia</taxon>
        <taxon>Eubacteriales</taxon>
        <taxon>Clostridiaceae</taxon>
        <taxon>Clostridium</taxon>
    </lineage>
</organism>
<dbReference type="Gene3D" id="3.40.50.2300">
    <property type="match status" value="1"/>
</dbReference>
<dbReference type="SMART" id="SM00342">
    <property type="entry name" value="HTH_ARAC"/>
    <property type="match status" value="1"/>
</dbReference>
<dbReference type="PROSITE" id="PS50110">
    <property type="entry name" value="RESPONSE_REGULATORY"/>
    <property type="match status" value="1"/>
</dbReference>
<dbReference type="PROSITE" id="PS00041">
    <property type="entry name" value="HTH_ARAC_FAMILY_1"/>
    <property type="match status" value="1"/>
</dbReference>
<protein>
    <recommendedName>
        <fullName evidence="1">Stage 0 sporulation protein A homolog</fullName>
    </recommendedName>
</protein>